<proteinExistence type="predicted"/>
<organism evidence="1 2">
    <name type="scientific">Heliobacterium mobile</name>
    <name type="common">Heliobacillus mobilis</name>
    <dbReference type="NCBI Taxonomy" id="28064"/>
    <lineage>
        <taxon>Bacteria</taxon>
        <taxon>Bacillati</taxon>
        <taxon>Bacillota</taxon>
        <taxon>Clostridia</taxon>
        <taxon>Eubacteriales</taxon>
        <taxon>Heliobacteriaceae</taxon>
        <taxon>Heliobacterium</taxon>
    </lineage>
</organism>
<dbReference type="RefSeq" id="WP_155477294.1">
    <property type="nucleotide sequence ID" value="NZ_WNKU01000020.1"/>
</dbReference>
<name>A0A6I3SPM3_HELMO</name>
<dbReference type="Proteomes" id="UP000430670">
    <property type="component" value="Unassembled WGS sequence"/>
</dbReference>
<reference evidence="1 2" key="1">
    <citation type="submission" date="2019-11" db="EMBL/GenBank/DDBJ databases">
        <title>Whole-genome sequence of a the green, strictly anaerobic photosynthetic bacterium Heliobacillus mobilis DSM 6151.</title>
        <authorList>
            <person name="Kyndt J.A."/>
            <person name="Meyer T.E."/>
        </authorList>
    </citation>
    <scope>NUCLEOTIDE SEQUENCE [LARGE SCALE GENOMIC DNA]</scope>
    <source>
        <strain evidence="1 2">DSM 6151</strain>
    </source>
</reference>
<evidence type="ECO:0000313" key="1">
    <source>
        <dbReference type="EMBL" id="MTV50207.1"/>
    </source>
</evidence>
<dbReference type="AlphaFoldDB" id="A0A6I3SPM3"/>
<accession>A0A6I3SPM3</accession>
<gene>
    <name evidence="1" type="ORF">GJ688_14615</name>
</gene>
<sequence length="93" mass="10629">MNSVQPDTNKAAENGTQEISLEGFRALIERLLELSKITQDQETNGSFVHDLTVMMETASLELTLLYLKEYTEGRLDEKYLLKKERVAPNEPKL</sequence>
<keyword evidence="2" id="KW-1185">Reference proteome</keyword>
<evidence type="ECO:0000313" key="2">
    <source>
        <dbReference type="Proteomes" id="UP000430670"/>
    </source>
</evidence>
<protein>
    <submittedName>
        <fullName evidence="1">Uncharacterized protein</fullName>
    </submittedName>
</protein>
<dbReference type="EMBL" id="WNKU01000020">
    <property type="protein sequence ID" value="MTV50207.1"/>
    <property type="molecule type" value="Genomic_DNA"/>
</dbReference>
<comment type="caution">
    <text evidence="1">The sequence shown here is derived from an EMBL/GenBank/DDBJ whole genome shotgun (WGS) entry which is preliminary data.</text>
</comment>